<organism evidence="1">
    <name type="scientific">Muribaculaceae bacterium Z82</name>
    <dbReference type="NCBI Taxonomy" id="2304548"/>
    <lineage>
        <taxon>Bacteria</taxon>
        <taxon>Pseudomonadati</taxon>
        <taxon>Bacteroidota</taxon>
        <taxon>Bacteroidia</taxon>
        <taxon>Bacteroidales</taxon>
        <taxon>Muribaculaceae</taxon>
    </lineage>
</organism>
<gene>
    <name evidence="1" type="ORF">D1639_01655</name>
</gene>
<protein>
    <submittedName>
        <fullName evidence="1">Uncharacterized protein</fullName>
    </submittedName>
</protein>
<accession>A0A7C9JIF9</accession>
<name>A0A7C9JIF9_9BACT</name>
<sequence length="90" mass="9668">MSRTAKSADAYFTKLAGLDSQSDEKPKAKSSSAKAAAAASESKQEFAAITISLPKDMIERLRMKVFMAKAQGEKVSISGVIREALEKELS</sequence>
<dbReference type="EMBL" id="QWKH01000006">
    <property type="protein sequence ID" value="NBI33762.1"/>
    <property type="molecule type" value="Genomic_DNA"/>
</dbReference>
<dbReference type="AlphaFoldDB" id="A0A7C9JIF9"/>
<evidence type="ECO:0000313" key="1">
    <source>
        <dbReference type="EMBL" id="NBI33762.1"/>
    </source>
</evidence>
<comment type="caution">
    <text evidence="1">The sequence shown here is derived from an EMBL/GenBank/DDBJ whole genome shotgun (WGS) entry which is preliminary data.</text>
</comment>
<reference evidence="1" key="1">
    <citation type="submission" date="2018-08" db="EMBL/GenBank/DDBJ databases">
        <title>Murine metabolic-syndrome-specific gut microbial biobank.</title>
        <authorList>
            <person name="Liu C."/>
        </authorList>
    </citation>
    <scope>NUCLEOTIDE SEQUENCE [LARGE SCALE GENOMIC DNA]</scope>
    <source>
        <strain evidence="1">Z82</strain>
    </source>
</reference>
<proteinExistence type="predicted"/>